<accession>A0A9P1ITW8</accession>
<dbReference type="PANTHER" id="PTHR47408">
    <property type="entry name" value="PROTEIN CBG01304-RELATED"/>
    <property type="match status" value="1"/>
</dbReference>
<dbReference type="Pfam" id="PF06852">
    <property type="entry name" value="DUF1248"/>
    <property type="match status" value="1"/>
</dbReference>
<evidence type="ECO:0000313" key="2">
    <source>
        <dbReference type="EMBL" id="CAI5452045.1"/>
    </source>
</evidence>
<dbReference type="InterPro" id="IPR009658">
    <property type="entry name" value="DUF1248"/>
</dbReference>
<evidence type="ECO:0000313" key="3">
    <source>
        <dbReference type="Proteomes" id="UP001152747"/>
    </source>
</evidence>
<dbReference type="AlphaFoldDB" id="A0A9P1ITW8"/>
<comment type="caution">
    <text evidence="2">The sequence shown here is derived from an EMBL/GenBank/DDBJ whole genome shotgun (WGS) entry which is preliminary data.</text>
</comment>
<dbReference type="InterPro" id="IPR016181">
    <property type="entry name" value="Acyl_CoA_acyltransferase"/>
</dbReference>
<organism evidence="2 3">
    <name type="scientific">Caenorhabditis angaria</name>
    <dbReference type="NCBI Taxonomy" id="860376"/>
    <lineage>
        <taxon>Eukaryota</taxon>
        <taxon>Metazoa</taxon>
        <taxon>Ecdysozoa</taxon>
        <taxon>Nematoda</taxon>
        <taxon>Chromadorea</taxon>
        <taxon>Rhabditida</taxon>
        <taxon>Rhabditina</taxon>
        <taxon>Rhabditomorpha</taxon>
        <taxon>Rhabditoidea</taxon>
        <taxon>Rhabditidae</taxon>
        <taxon>Peloderinae</taxon>
        <taxon>Caenorhabditis</taxon>
    </lineage>
</organism>
<gene>
    <name evidence="2" type="ORF">CAMP_LOCUS14682</name>
</gene>
<sequence>MRRAKAKGRSLEEKNNKFGRKGGEIMEFETLINPPQAVFEQIVRWTGETEDWGFQLDDYQFWSTSFDKFWLFTVVEKGTTNLVASLSLARWDVPNDTPLYSIGLFYCLQKYRGQSHGKVLFQKVMDIVGNENATLTGVVKMADKYASVFGFDKVADFWHNFSSIKIENLVIPEIVDQNYGTKNWSDVDQDLLHAYDSTICIRDRRKIQTAWFNMKNTFTKVVFNIKTNQIVGYSTIRIVSKNKLSVAPFYAENLESAKVLLAALLHHIPLVSSYASIGFLHPAINQNVIPLLESFAKTSGDVQSAPFIKSQFTKKFLDSPHEKVYSITDCAHQFV</sequence>
<dbReference type="Proteomes" id="UP001152747">
    <property type="component" value="Unassembled WGS sequence"/>
</dbReference>
<evidence type="ECO:0000259" key="1">
    <source>
        <dbReference type="Pfam" id="PF06852"/>
    </source>
</evidence>
<reference evidence="2" key="1">
    <citation type="submission" date="2022-11" db="EMBL/GenBank/DDBJ databases">
        <authorList>
            <person name="Kikuchi T."/>
        </authorList>
    </citation>
    <scope>NUCLEOTIDE SEQUENCE</scope>
    <source>
        <strain evidence="2">PS1010</strain>
    </source>
</reference>
<dbReference type="OrthoDB" id="6418983at2759"/>
<protein>
    <recommendedName>
        <fullName evidence="1">DUF1248 domain-containing protein</fullName>
    </recommendedName>
</protein>
<dbReference type="Gene3D" id="3.40.630.90">
    <property type="match status" value="1"/>
</dbReference>
<dbReference type="EMBL" id="CANHGI010000005">
    <property type="protein sequence ID" value="CAI5452045.1"/>
    <property type="molecule type" value="Genomic_DNA"/>
</dbReference>
<name>A0A9P1ITW8_9PELO</name>
<dbReference type="SUPFAM" id="SSF55729">
    <property type="entry name" value="Acyl-CoA N-acyltransferases (Nat)"/>
    <property type="match status" value="1"/>
</dbReference>
<feature type="domain" description="DUF1248" evidence="1">
    <location>
        <begin position="28"/>
        <end position="198"/>
    </location>
</feature>
<proteinExistence type="predicted"/>
<dbReference type="PANTHER" id="PTHR47408:SF2">
    <property type="entry name" value="DUF1248 DOMAIN-CONTAINING PROTEIN-RELATED"/>
    <property type="match status" value="1"/>
</dbReference>
<keyword evidence="3" id="KW-1185">Reference proteome</keyword>